<dbReference type="AlphaFoldDB" id="A0A563VLC6"/>
<dbReference type="GO" id="GO:0016747">
    <property type="term" value="F:acyltransferase activity, transferring groups other than amino-acyl groups"/>
    <property type="evidence" value="ECO:0007669"/>
    <property type="project" value="InterPro"/>
</dbReference>
<dbReference type="SUPFAM" id="SSF55729">
    <property type="entry name" value="Acyl-CoA N-acyltransferases (Nat)"/>
    <property type="match status" value="1"/>
</dbReference>
<evidence type="ECO:0000259" key="1">
    <source>
        <dbReference type="PROSITE" id="PS51186"/>
    </source>
</evidence>
<protein>
    <submittedName>
        <fullName evidence="2">GCN5 family acetyltransferase</fullName>
    </submittedName>
</protein>
<dbReference type="CDD" id="cd04301">
    <property type="entry name" value="NAT_SF"/>
    <property type="match status" value="1"/>
</dbReference>
<keyword evidence="3" id="KW-1185">Reference proteome</keyword>
<dbReference type="Pfam" id="PF08445">
    <property type="entry name" value="FR47"/>
    <property type="match status" value="1"/>
</dbReference>
<dbReference type="Proteomes" id="UP000320055">
    <property type="component" value="Unassembled WGS sequence"/>
</dbReference>
<dbReference type="EMBL" id="CAACVJ010000046">
    <property type="protein sequence ID" value="VEP12221.1"/>
    <property type="molecule type" value="Genomic_DNA"/>
</dbReference>
<organism evidence="2 3">
    <name type="scientific">Hyella patelloides LEGE 07179</name>
    <dbReference type="NCBI Taxonomy" id="945734"/>
    <lineage>
        <taxon>Bacteria</taxon>
        <taxon>Bacillati</taxon>
        <taxon>Cyanobacteriota</taxon>
        <taxon>Cyanophyceae</taxon>
        <taxon>Pleurocapsales</taxon>
        <taxon>Hyellaceae</taxon>
        <taxon>Hyella</taxon>
    </lineage>
</organism>
<sequence>MYIWQNDVPVSMAGVSGATPNGIRINAVYTPPEYRRKGYAKSCVATLSKSLLDKGFKYCFLFTDLANPTSNRIYKKIGYEPVCDFSDYWFEN</sequence>
<gene>
    <name evidence="2" type="ORF">H1P_140004</name>
</gene>
<dbReference type="Gene3D" id="3.40.630.30">
    <property type="match status" value="1"/>
</dbReference>
<feature type="domain" description="N-acetyltransferase" evidence="1">
    <location>
        <begin position="1"/>
        <end position="92"/>
    </location>
</feature>
<evidence type="ECO:0000313" key="2">
    <source>
        <dbReference type="EMBL" id="VEP12221.1"/>
    </source>
</evidence>
<dbReference type="InterPro" id="IPR016181">
    <property type="entry name" value="Acyl_CoA_acyltransferase"/>
</dbReference>
<reference evidence="2 3" key="1">
    <citation type="submission" date="2019-01" db="EMBL/GenBank/DDBJ databases">
        <authorList>
            <person name="Brito A."/>
        </authorList>
    </citation>
    <scope>NUCLEOTIDE SEQUENCE [LARGE SCALE GENOMIC DNA]</scope>
    <source>
        <strain evidence="2">1</strain>
    </source>
</reference>
<dbReference type="InterPro" id="IPR000182">
    <property type="entry name" value="GNAT_dom"/>
</dbReference>
<name>A0A563VLC6_9CYAN</name>
<dbReference type="InterPro" id="IPR013653">
    <property type="entry name" value="GCN5-like_dom"/>
</dbReference>
<proteinExistence type="predicted"/>
<accession>A0A563VLC6</accession>
<dbReference type="PROSITE" id="PS51186">
    <property type="entry name" value="GNAT"/>
    <property type="match status" value="1"/>
</dbReference>
<evidence type="ECO:0000313" key="3">
    <source>
        <dbReference type="Proteomes" id="UP000320055"/>
    </source>
</evidence>
<keyword evidence="2" id="KW-0808">Transferase</keyword>